<proteinExistence type="predicted"/>
<keyword evidence="3" id="KW-1185">Reference proteome</keyword>
<dbReference type="OrthoDB" id="10434299at2759"/>
<feature type="coiled-coil region" evidence="1">
    <location>
        <begin position="13"/>
        <end position="40"/>
    </location>
</feature>
<evidence type="ECO:0000256" key="1">
    <source>
        <dbReference type="SAM" id="Coils"/>
    </source>
</evidence>
<dbReference type="AlphaFoldDB" id="A0A517LHB0"/>
<keyword evidence="1" id="KW-0175">Coiled coil</keyword>
<organism evidence="2 3">
    <name type="scientific">Venturia effusa</name>
    <dbReference type="NCBI Taxonomy" id="50376"/>
    <lineage>
        <taxon>Eukaryota</taxon>
        <taxon>Fungi</taxon>
        <taxon>Dikarya</taxon>
        <taxon>Ascomycota</taxon>
        <taxon>Pezizomycotina</taxon>
        <taxon>Dothideomycetes</taxon>
        <taxon>Pleosporomycetidae</taxon>
        <taxon>Venturiales</taxon>
        <taxon>Venturiaceae</taxon>
        <taxon>Venturia</taxon>
    </lineage>
</organism>
<protein>
    <submittedName>
        <fullName evidence="2">Uncharacterized protein</fullName>
    </submittedName>
</protein>
<reference evidence="2 3" key="1">
    <citation type="submission" date="2019-07" db="EMBL/GenBank/DDBJ databases">
        <title>Finished genome of Venturia effusa.</title>
        <authorList>
            <person name="Young C.A."/>
            <person name="Cox M.P."/>
            <person name="Ganley A.R.D."/>
            <person name="David W.J."/>
        </authorList>
    </citation>
    <scope>NUCLEOTIDE SEQUENCE [LARGE SCALE GENOMIC DNA]</scope>
    <source>
        <strain evidence="3">albino</strain>
    </source>
</reference>
<evidence type="ECO:0000313" key="2">
    <source>
        <dbReference type="EMBL" id="QDS75020.1"/>
    </source>
</evidence>
<dbReference type="Proteomes" id="UP000316270">
    <property type="component" value="Chromosome 12"/>
</dbReference>
<name>A0A517LHB0_9PEZI</name>
<sequence length="785" mass="88582">MPQYHTVEDFVTAQKIMALVEDLRDAIARLNARVAAAKTAKANDSTYGSTPSSPTFSAISDSTALACAPEDAPIELTAFIEQNVETTSESVEPEAPVAITSEHCQTYSDDQNERCLLREWFRNQSVAAPLEPTEEHVYKDELDAAGHHHDQRAKDILVPFDGEDAFHFREKEADGFVASEQVLEKTIHEKVDSGFELTPPHSDEECELVDKPILQEVSKPQFEHLANVSLAVNRDVYEQNFITPATSPVSRRQVCAFGKCTTACLADPCYPVDQLIDDYRATVDDYNPKTSRIFLDITGKASFISYPRSKALRLLAQKLNGDIETRTIDIQELDNDHAKYLFEIDISKFVRSKNVVVYSTYPITAFYRDLQDETDDFNPCERAQHEITAGHGIEVPVPNLFLGTKAEFEEFADQREFSQDQRDVVVFHEECDDYLNQLDDFGVEVPMHNEMEEVPEYSEEEQRGRRDKAKGFEECRKFAQASAIPEIKDAVVLYCLDNKLSLNLVQEHRRTREEDSMDCEAGVNSLSGHDLLEKTVEPRDKDQVVQRVVAWLEKDDGSYEPMQSFVEENRDCDSCPSSTVNEEQSRLSASALAKYDELIASIEPSLQALANRSQEEKLDTTYEFILTNPTEATAANKKKHIFLSTTDEDTSINFAPPTQKLKITGPITTCHDFDPLAIPSELLGTNIHILTFKHGNCAIYSTQPIAKYTLDYSLPEVKDAPRAEKRLCQKHLRAQVKEYKAWAPYAEKYKMNLGAVLIKDLKNEEQVLGLQGFEEGEEGSSGEEE</sequence>
<dbReference type="EMBL" id="CP042196">
    <property type="protein sequence ID" value="QDS75020.1"/>
    <property type="molecule type" value="Genomic_DNA"/>
</dbReference>
<accession>A0A517LHB0</accession>
<gene>
    <name evidence="2" type="ORF">FKW77_005861</name>
</gene>
<evidence type="ECO:0000313" key="3">
    <source>
        <dbReference type="Proteomes" id="UP000316270"/>
    </source>
</evidence>